<protein>
    <recommendedName>
        <fullName evidence="4">Jerky-like</fullName>
    </recommendedName>
</protein>
<proteinExistence type="predicted"/>
<feature type="compositionally biased region" description="Acidic residues" evidence="1">
    <location>
        <begin position="16"/>
        <end position="27"/>
    </location>
</feature>
<dbReference type="AlphaFoldDB" id="A0A4Y2N826"/>
<dbReference type="Proteomes" id="UP000499080">
    <property type="component" value="Unassembled WGS sequence"/>
</dbReference>
<gene>
    <name evidence="2" type="ORF">AVEN_237886_1</name>
</gene>
<dbReference type="EMBL" id="BGPR01008594">
    <property type="protein sequence ID" value="GBN34804.1"/>
    <property type="molecule type" value="Genomic_DNA"/>
</dbReference>
<evidence type="ECO:0000313" key="2">
    <source>
        <dbReference type="EMBL" id="GBN34804.1"/>
    </source>
</evidence>
<evidence type="ECO:0000313" key="3">
    <source>
        <dbReference type="Proteomes" id="UP000499080"/>
    </source>
</evidence>
<comment type="caution">
    <text evidence="2">The sequence shown here is derived from an EMBL/GenBank/DDBJ whole genome shotgun (WGS) entry which is preliminary data.</text>
</comment>
<name>A0A4Y2N826_ARAVE</name>
<dbReference type="OrthoDB" id="5918257at2759"/>
<sequence length="88" mass="10290">MRDDEIVVQVRKPNSDDDNRESDEDEVIETSEISNFDAFKCFSKGLMWLEQRTDSDSTELMLLKELRDRAANRRHSGLRQSKLPFKAV</sequence>
<accession>A0A4Y2N826</accession>
<organism evidence="2 3">
    <name type="scientific">Araneus ventricosus</name>
    <name type="common">Orbweaver spider</name>
    <name type="synonym">Epeira ventricosa</name>
    <dbReference type="NCBI Taxonomy" id="182803"/>
    <lineage>
        <taxon>Eukaryota</taxon>
        <taxon>Metazoa</taxon>
        <taxon>Ecdysozoa</taxon>
        <taxon>Arthropoda</taxon>
        <taxon>Chelicerata</taxon>
        <taxon>Arachnida</taxon>
        <taxon>Araneae</taxon>
        <taxon>Araneomorphae</taxon>
        <taxon>Entelegynae</taxon>
        <taxon>Araneoidea</taxon>
        <taxon>Araneidae</taxon>
        <taxon>Araneus</taxon>
    </lineage>
</organism>
<evidence type="ECO:0000256" key="1">
    <source>
        <dbReference type="SAM" id="MobiDB-lite"/>
    </source>
</evidence>
<reference evidence="2 3" key="1">
    <citation type="journal article" date="2019" name="Sci. Rep.">
        <title>Orb-weaving spider Araneus ventricosus genome elucidates the spidroin gene catalogue.</title>
        <authorList>
            <person name="Kono N."/>
            <person name="Nakamura H."/>
            <person name="Ohtoshi R."/>
            <person name="Moran D.A.P."/>
            <person name="Shinohara A."/>
            <person name="Yoshida Y."/>
            <person name="Fujiwara M."/>
            <person name="Mori M."/>
            <person name="Tomita M."/>
            <person name="Arakawa K."/>
        </authorList>
    </citation>
    <scope>NUCLEOTIDE SEQUENCE [LARGE SCALE GENOMIC DNA]</scope>
</reference>
<evidence type="ECO:0008006" key="4">
    <source>
        <dbReference type="Google" id="ProtNLM"/>
    </source>
</evidence>
<feature type="region of interest" description="Disordered" evidence="1">
    <location>
        <begin position="1"/>
        <end position="27"/>
    </location>
</feature>
<keyword evidence="3" id="KW-1185">Reference proteome</keyword>